<dbReference type="NCBIfam" id="TIGR00526">
    <property type="entry name" value="folB_dom"/>
    <property type="match status" value="1"/>
</dbReference>
<feature type="domain" description="Dihydroneopterin aldolase/epimerase" evidence="8">
    <location>
        <begin position="5"/>
        <end position="118"/>
    </location>
</feature>
<keyword evidence="5" id="KW-0289">Folate biosynthesis</keyword>
<evidence type="ECO:0000256" key="4">
    <source>
        <dbReference type="ARBA" id="ARBA00013043"/>
    </source>
</evidence>
<dbReference type="EC" id="4.1.2.25" evidence="4"/>
<proteinExistence type="inferred from homology"/>
<dbReference type="GO" id="GO:0046656">
    <property type="term" value="P:folic acid biosynthetic process"/>
    <property type="evidence" value="ECO:0007669"/>
    <property type="project" value="UniProtKB-KW"/>
</dbReference>
<evidence type="ECO:0000259" key="8">
    <source>
        <dbReference type="SMART" id="SM00905"/>
    </source>
</evidence>
<organism evidence="9 10">
    <name type="scientific">Allofrancisella inopinata</name>
    <dbReference type="NCBI Taxonomy" id="1085647"/>
    <lineage>
        <taxon>Bacteria</taxon>
        <taxon>Pseudomonadati</taxon>
        <taxon>Pseudomonadota</taxon>
        <taxon>Gammaproteobacteria</taxon>
        <taxon>Thiotrichales</taxon>
        <taxon>Francisellaceae</taxon>
        <taxon>Allofrancisella</taxon>
    </lineage>
</organism>
<dbReference type="InterPro" id="IPR043133">
    <property type="entry name" value="GTP-CH-I_C/QueF"/>
</dbReference>
<protein>
    <recommendedName>
        <fullName evidence="4">dihydroneopterin aldolase</fullName>
        <ecNumber evidence="4">4.1.2.25</ecNumber>
    </recommendedName>
    <alternativeName>
        <fullName evidence="7">7,8-dihydroneopterin aldolase</fullName>
    </alternativeName>
</protein>
<dbReference type="Gene3D" id="3.30.1130.10">
    <property type="match status" value="1"/>
</dbReference>
<dbReference type="SUPFAM" id="SSF55620">
    <property type="entry name" value="Tetrahydrobiopterin biosynthesis enzymes-like"/>
    <property type="match status" value="1"/>
</dbReference>
<evidence type="ECO:0000256" key="7">
    <source>
        <dbReference type="ARBA" id="ARBA00032903"/>
    </source>
</evidence>
<comment type="catalytic activity">
    <reaction evidence="1">
        <text>7,8-dihydroneopterin = 6-hydroxymethyl-7,8-dihydropterin + glycolaldehyde</text>
        <dbReference type="Rhea" id="RHEA:10540"/>
        <dbReference type="ChEBI" id="CHEBI:17001"/>
        <dbReference type="ChEBI" id="CHEBI:17071"/>
        <dbReference type="ChEBI" id="CHEBI:44841"/>
        <dbReference type="EC" id="4.1.2.25"/>
    </reaction>
</comment>
<dbReference type="KEGG" id="aii:E4K63_04300"/>
<evidence type="ECO:0000256" key="5">
    <source>
        <dbReference type="ARBA" id="ARBA00022909"/>
    </source>
</evidence>
<dbReference type="GO" id="GO:0004150">
    <property type="term" value="F:dihydroneopterin aldolase activity"/>
    <property type="evidence" value="ECO:0007669"/>
    <property type="project" value="UniProtKB-EC"/>
</dbReference>
<dbReference type="PANTHER" id="PTHR42844">
    <property type="entry name" value="DIHYDRONEOPTERIN ALDOLASE 1-RELATED"/>
    <property type="match status" value="1"/>
</dbReference>
<evidence type="ECO:0000256" key="2">
    <source>
        <dbReference type="ARBA" id="ARBA00005013"/>
    </source>
</evidence>
<comment type="similarity">
    <text evidence="3">Belongs to the DHNA family.</text>
</comment>
<keyword evidence="6" id="KW-0456">Lyase</keyword>
<evidence type="ECO:0000256" key="6">
    <source>
        <dbReference type="ARBA" id="ARBA00023239"/>
    </source>
</evidence>
<sequence length="120" mass="13846">MQQSLFLKGLEIYVSLGCSEEEKAQKQMVKIDLELVFGKNFTASDTDNLEQTICYYTLRNDIQKFCDNISCNLIEYLAKQIYQFICDKHPTISIKYLKLIKSPPVSQIESAAFVIRFCAQ</sequence>
<dbReference type="RefSeq" id="WP_133942210.1">
    <property type="nucleotide sequence ID" value="NZ_CP038241.1"/>
</dbReference>
<dbReference type="EMBL" id="CP038241">
    <property type="protein sequence ID" value="QIV96088.1"/>
    <property type="molecule type" value="Genomic_DNA"/>
</dbReference>
<reference evidence="9 10" key="1">
    <citation type="submission" date="2019-03" db="EMBL/GenBank/DDBJ databases">
        <title>Complete Genome Sequence of Allofrancisella inopinata Strain SYSU YG23 Isolated from Water-Cooling Systems in China.</title>
        <authorList>
            <person name="Ohrman C."/>
            <person name="Uneklint I."/>
            <person name="Sjodin A."/>
        </authorList>
    </citation>
    <scope>NUCLEOTIDE SEQUENCE [LARGE SCALE GENOMIC DNA]</scope>
    <source>
        <strain evidence="9 10">SYSU YG23</strain>
    </source>
</reference>
<keyword evidence="10" id="KW-1185">Reference proteome</keyword>
<dbReference type="SMART" id="SM00905">
    <property type="entry name" value="FolB"/>
    <property type="match status" value="1"/>
</dbReference>
<evidence type="ECO:0000256" key="3">
    <source>
        <dbReference type="ARBA" id="ARBA00005708"/>
    </source>
</evidence>
<dbReference type="InterPro" id="IPR006157">
    <property type="entry name" value="FolB_dom"/>
</dbReference>
<gene>
    <name evidence="9" type="ORF">E4K63_04300</name>
</gene>
<evidence type="ECO:0000313" key="10">
    <source>
        <dbReference type="Proteomes" id="UP000502004"/>
    </source>
</evidence>
<name>A0AAE6YHQ6_9GAMM</name>
<evidence type="ECO:0000313" key="9">
    <source>
        <dbReference type="EMBL" id="QIV96088.1"/>
    </source>
</evidence>
<dbReference type="PANTHER" id="PTHR42844:SF1">
    <property type="entry name" value="DIHYDRONEOPTERIN ALDOLASE 1-RELATED"/>
    <property type="match status" value="1"/>
</dbReference>
<dbReference type="GO" id="GO:0005737">
    <property type="term" value="C:cytoplasm"/>
    <property type="evidence" value="ECO:0007669"/>
    <property type="project" value="TreeGrafter"/>
</dbReference>
<dbReference type="AlphaFoldDB" id="A0AAE6YHQ6"/>
<evidence type="ECO:0000256" key="1">
    <source>
        <dbReference type="ARBA" id="ARBA00001353"/>
    </source>
</evidence>
<dbReference type="InterPro" id="IPR006156">
    <property type="entry name" value="Dihydroneopterin_aldolase"/>
</dbReference>
<accession>A0AAE6YHQ6</accession>
<dbReference type="Pfam" id="PF02152">
    <property type="entry name" value="FolB"/>
    <property type="match status" value="1"/>
</dbReference>
<dbReference type="Proteomes" id="UP000502004">
    <property type="component" value="Chromosome"/>
</dbReference>
<comment type="pathway">
    <text evidence="2">Cofactor biosynthesis; tetrahydrofolate biosynthesis; 2-amino-4-hydroxy-6-hydroxymethyl-7,8-dihydropteridine diphosphate from 7,8-dihydroneopterin triphosphate: step 3/4.</text>
</comment>